<evidence type="ECO:0000313" key="2">
    <source>
        <dbReference type="Proteomes" id="UP000515165"/>
    </source>
</evidence>
<proteinExistence type="predicted"/>
<dbReference type="RefSeq" id="XP_027454330.1">
    <property type="nucleotide sequence ID" value="XM_027598529.1"/>
</dbReference>
<dbReference type="AlphaFoldDB" id="A0A6J2DD17"/>
<dbReference type="KEGG" id="zca:113924584"/>
<accession>A0A6J2DD17</accession>
<reference evidence="3" key="1">
    <citation type="submission" date="2025-08" db="UniProtKB">
        <authorList>
            <consortium name="RefSeq"/>
        </authorList>
    </citation>
    <scope>IDENTIFICATION</scope>
    <source>
        <tissue evidence="3">Blood</tissue>
    </source>
</reference>
<dbReference type="GeneID" id="113924584"/>
<keyword evidence="2" id="KW-1185">Reference proteome</keyword>
<feature type="region of interest" description="Disordered" evidence="1">
    <location>
        <begin position="1"/>
        <end position="114"/>
    </location>
</feature>
<dbReference type="Proteomes" id="UP000515165">
    <property type="component" value="Chromosome 2"/>
</dbReference>
<organism evidence="2 3">
    <name type="scientific">Zalophus californianus</name>
    <name type="common">California sealion</name>
    <dbReference type="NCBI Taxonomy" id="9704"/>
    <lineage>
        <taxon>Eukaryota</taxon>
        <taxon>Metazoa</taxon>
        <taxon>Chordata</taxon>
        <taxon>Craniata</taxon>
        <taxon>Vertebrata</taxon>
        <taxon>Euteleostomi</taxon>
        <taxon>Mammalia</taxon>
        <taxon>Eutheria</taxon>
        <taxon>Laurasiatheria</taxon>
        <taxon>Carnivora</taxon>
        <taxon>Caniformia</taxon>
        <taxon>Pinnipedia</taxon>
        <taxon>Otariidae</taxon>
        <taxon>Zalophus</taxon>
    </lineage>
</organism>
<name>A0A6J2DD17_ZALCA</name>
<evidence type="ECO:0000313" key="3">
    <source>
        <dbReference type="RefSeq" id="XP_027454330.1"/>
    </source>
</evidence>
<sequence>MFSGEPGPARRAGSPGSASPQAEPEAAKTADIRALGAPQASEAPPSPRALGGPPTEVWPRRAGVIPRASPGGYRPTAAHRGPLARSALRPRSGGARPSQEGEPGRPRAHFPRPRRGPVLWQWCVLAGRPAHGARTSVSPRETRSERGPRRRRDPAPGSHPSVCLYESVCSRACSGASTTSPLVGAVTSLKKSNRNDFVGHGYHHLRLD</sequence>
<feature type="region of interest" description="Disordered" evidence="1">
    <location>
        <begin position="130"/>
        <end position="160"/>
    </location>
</feature>
<gene>
    <name evidence="3" type="primary">LOC113924584</name>
</gene>
<protein>
    <submittedName>
        <fullName evidence="3">Cuticle collagen 7-like isoform X1</fullName>
    </submittedName>
</protein>
<evidence type="ECO:0000256" key="1">
    <source>
        <dbReference type="SAM" id="MobiDB-lite"/>
    </source>
</evidence>